<comment type="caution">
    <text evidence="1">The sequence shown here is derived from an EMBL/GenBank/DDBJ whole genome shotgun (WGS) entry which is preliminary data.</text>
</comment>
<organism evidence="1 2">
    <name type="scientific">Candidatus Woykebacteria bacterium GWB1_45_5</name>
    <dbReference type="NCBI Taxonomy" id="1802592"/>
    <lineage>
        <taxon>Bacteria</taxon>
        <taxon>Candidatus Woykeibacteriota</taxon>
    </lineage>
</organism>
<gene>
    <name evidence="1" type="ORF">A2126_00820</name>
</gene>
<accession>A0A1G1WAV5</accession>
<proteinExistence type="predicted"/>
<dbReference type="AlphaFoldDB" id="A0A1G1WAV5"/>
<evidence type="ECO:0000313" key="2">
    <source>
        <dbReference type="Proteomes" id="UP000178493"/>
    </source>
</evidence>
<dbReference type="Proteomes" id="UP000178493">
    <property type="component" value="Unassembled WGS sequence"/>
</dbReference>
<sequence length="150" mass="16231">MRNRILLLVSGIGVVVILGLVFSGRFNKNSDSILPVQNQTSSPLETLISNEGGVEVAVTPVNIPDSSRWAFEISLTTHSVELSEDLVKVTKLVLDSGEILIPLNWKGDSPGGHHRNGVLVFSEDFSLSGAVLKILEVGGVPEREFAWNLK</sequence>
<name>A0A1G1WAV5_9BACT</name>
<dbReference type="EMBL" id="MHCO01000001">
    <property type="protein sequence ID" value="OGY24826.1"/>
    <property type="molecule type" value="Genomic_DNA"/>
</dbReference>
<reference evidence="1 2" key="1">
    <citation type="journal article" date="2016" name="Nat. Commun.">
        <title>Thousands of microbial genomes shed light on interconnected biogeochemical processes in an aquifer system.</title>
        <authorList>
            <person name="Anantharaman K."/>
            <person name="Brown C.T."/>
            <person name="Hug L.A."/>
            <person name="Sharon I."/>
            <person name="Castelle C.J."/>
            <person name="Probst A.J."/>
            <person name="Thomas B.C."/>
            <person name="Singh A."/>
            <person name="Wilkins M.J."/>
            <person name="Karaoz U."/>
            <person name="Brodie E.L."/>
            <person name="Williams K.H."/>
            <person name="Hubbard S.S."/>
            <person name="Banfield J.F."/>
        </authorList>
    </citation>
    <scope>NUCLEOTIDE SEQUENCE [LARGE SCALE GENOMIC DNA]</scope>
</reference>
<protein>
    <submittedName>
        <fullName evidence="1">Uncharacterized protein</fullName>
    </submittedName>
</protein>
<evidence type="ECO:0000313" key="1">
    <source>
        <dbReference type="EMBL" id="OGY24826.1"/>
    </source>
</evidence>